<dbReference type="EMBL" id="LNYU01000006">
    <property type="protein sequence ID" value="KTD67590.1"/>
    <property type="molecule type" value="Genomic_DNA"/>
</dbReference>
<comment type="caution">
    <text evidence="2">The sequence shown here is derived from an EMBL/GenBank/DDBJ whole genome shotgun (WGS) entry which is preliminary data.</text>
</comment>
<sequence>MLARLFIFTLSFISSSPLWAFTCYYTLVKDNCWTKYNVTVEVIDAATEKVLLTPTVPAGKSWVRETFTCSAAESLMFRARFSPVFWESDKDKTYNSKRFWPMPSAINPGDSAWNVSVCYSSDFAQVPLPPESTGDCKCDFDNIPAIPPKQIGQ</sequence>
<dbReference type="AlphaFoldDB" id="A0A0W0ZFJ6"/>
<dbReference type="OrthoDB" id="5648361at2"/>
<organism evidence="2 3">
    <name type="scientific">Legionella santicrucis</name>
    <dbReference type="NCBI Taxonomy" id="45074"/>
    <lineage>
        <taxon>Bacteria</taxon>
        <taxon>Pseudomonadati</taxon>
        <taxon>Pseudomonadota</taxon>
        <taxon>Gammaproteobacteria</taxon>
        <taxon>Legionellales</taxon>
        <taxon>Legionellaceae</taxon>
        <taxon>Legionella</taxon>
    </lineage>
</organism>
<keyword evidence="3" id="KW-1185">Reference proteome</keyword>
<feature type="signal peptide" evidence="1">
    <location>
        <begin position="1"/>
        <end position="20"/>
    </location>
</feature>
<gene>
    <name evidence="2" type="ORF">Lsan_0249</name>
</gene>
<dbReference type="Proteomes" id="UP000054703">
    <property type="component" value="Unassembled WGS sequence"/>
</dbReference>
<proteinExistence type="predicted"/>
<dbReference type="PATRIC" id="fig|45074.5.peg.266"/>
<dbReference type="RefSeq" id="WP_058512731.1">
    <property type="nucleotide sequence ID" value="NZ_CAAAIH010000013.1"/>
</dbReference>
<feature type="chain" id="PRO_5006918620" evidence="1">
    <location>
        <begin position="21"/>
        <end position="153"/>
    </location>
</feature>
<protein>
    <submittedName>
        <fullName evidence="2">Periplasmic protein</fullName>
    </submittedName>
</protein>
<keyword evidence="1" id="KW-0732">Signal</keyword>
<reference evidence="2 3" key="1">
    <citation type="submission" date="2015-11" db="EMBL/GenBank/DDBJ databases">
        <title>Genomic analysis of 38 Legionella species identifies large and diverse effector repertoires.</title>
        <authorList>
            <person name="Burstein D."/>
            <person name="Amaro F."/>
            <person name="Zusman T."/>
            <person name="Lifshitz Z."/>
            <person name="Cohen O."/>
            <person name="Gilbert J.A."/>
            <person name="Pupko T."/>
            <person name="Shuman H.A."/>
            <person name="Segal G."/>
        </authorList>
    </citation>
    <scope>NUCLEOTIDE SEQUENCE [LARGE SCALE GENOMIC DNA]</scope>
    <source>
        <strain evidence="2 3">SC-63-C7</strain>
    </source>
</reference>
<accession>A0A0W0ZFJ6</accession>
<evidence type="ECO:0000313" key="2">
    <source>
        <dbReference type="EMBL" id="KTD67590.1"/>
    </source>
</evidence>
<evidence type="ECO:0000256" key="1">
    <source>
        <dbReference type="SAM" id="SignalP"/>
    </source>
</evidence>
<evidence type="ECO:0000313" key="3">
    <source>
        <dbReference type="Proteomes" id="UP000054703"/>
    </source>
</evidence>
<name>A0A0W0ZFJ6_9GAMM</name>